<dbReference type="InterPro" id="IPR044824">
    <property type="entry name" value="MAIN-like"/>
</dbReference>
<comment type="caution">
    <text evidence="2">The sequence shown here is derived from an EMBL/GenBank/DDBJ whole genome shotgun (WGS) entry which is preliminary data.</text>
</comment>
<gene>
    <name evidence="2" type="ORF">Taro_032010</name>
</gene>
<feature type="signal peptide" evidence="1">
    <location>
        <begin position="1"/>
        <end position="17"/>
    </location>
</feature>
<dbReference type="PANTHER" id="PTHR46033">
    <property type="entry name" value="PROTEIN MAIN-LIKE 2"/>
    <property type="match status" value="1"/>
</dbReference>
<dbReference type="Proteomes" id="UP000652761">
    <property type="component" value="Unassembled WGS sequence"/>
</dbReference>
<accession>A0A843VRI5</accession>
<organism evidence="2 3">
    <name type="scientific">Colocasia esculenta</name>
    <name type="common">Wild taro</name>
    <name type="synonym">Arum esculentum</name>
    <dbReference type="NCBI Taxonomy" id="4460"/>
    <lineage>
        <taxon>Eukaryota</taxon>
        <taxon>Viridiplantae</taxon>
        <taxon>Streptophyta</taxon>
        <taxon>Embryophyta</taxon>
        <taxon>Tracheophyta</taxon>
        <taxon>Spermatophyta</taxon>
        <taxon>Magnoliopsida</taxon>
        <taxon>Liliopsida</taxon>
        <taxon>Araceae</taxon>
        <taxon>Aroideae</taxon>
        <taxon>Colocasieae</taxon>
        <taxon>Colocasia</taxon>
    </lineage>
</organism>
<feature type="chain" id="PRO_5032783619" evidence="1">
    <location>
        <begin position="18"/>
        <end position="400"/>
    </location>
</feature>
<evidence type="ECO:0000313" key="3">
    <source>
        <dbReference type="Proteomes" id="UP000652761"/>
    </source>
</evidence>
<keyword evidence="3" id="KW-1185">Reference proteome</keyword>
<dbReference type="GO" id="GO:0010073">
    <property type="term" value="P:meristem maintenance"/>
    <property type="evidence" value="ECO:0007669"/>
    <property type="project" value="InterPro"/>
</dbReference>
<proteinExistence type="predicted"/>
<dbReference type="PANTHER" id="PTHR46033:SF8">
    <property type="entry name" value="PROTEIN MAINTENANCE OF MERISTEMS-LIKE"/>
    <property type="match status" value="1"/>
</dbReference>
<sequence length="400" mass="45297">MLKFIAHLSLLNSSCLSLSPSHEEILWCSPSQPKPYGGLWLAKTAYEELLCLTFIPGHISTKHDGQILLGSCRYSKINWLEPKIKALPQASINLLREWNLTTVLVLAKNYHKIVHIWDSLIALVELWHPQTHTFIFLTFEVTILLEALEIIVGLPKDKKGSEHLICHIVALIDLWAILREITAKPWDLQCMTSPFYIHLIPLSQWIVSHCRNKSGKYLAIAKAAAICICGVILFPTQDLLLLTAKLSIICNVWEGFSISQSVLGYLYASLTSTTTRGPLYNSVIALECCMGMRIYFKATDDTSVKCLSLTHHPLSFVGAPLHITTQVWCKTAVVKSLKDWRLYLNMLQMEQFNMRPSFLHDKIIRLGQRVGLDLLLIGTIVRLKVWQQVDLEGGVNRKSM</sequence>
<dbReference type="AlphaFoldDB" id="A0A843VRI5"/>
<name>A0A843VRI5_COLES</name>
<evidence type="ECO:0000256" key="1">
    <source>
        <dbReference type="SAM" id="SignalP"/>
    </source>
</evidence>
<protein>
    <submittedName>
        <fullName evidence="2">Uncharacterized protein</fullName>
    </submittedName>
</protein>
<dbReference type="EMBL" id="NMUH01002324">
    <property type="protein sequence ID" value="MQL99288.1"/>
    <property type="molecule type" value="Genomic_DNA"/>
</dbReference>
<reference evidence="2" key="1">
    <citation type="submission" date="2017-07" db="EMBL/GenBank/DDBJ databases">
        <title>Taro Niue Genome Assembly and Annotation.</title>
        <authorList>
            <person name="Atibalentja N."/>
            <person name="Keating K."/>
            <person name="Fields C.J."/>
        </authorList>
    </citation>
    <scope>NUCLEOTIDE SEQUENCE</scope>
    <source>
        <strain evidence="2">Niue_2</strain>
        <tissue evidence="2">Leaf</tissue>
    </source>
</reference>
<evidence type="ECO:0000313" key="2">
    <source>
        <dbReference type="EMBL" id="MQL99288.1"/>
    </source>
</evidence>
<keyword evidence="1" id="KW-0732">Signal</keyword>